<dbReference type="SUPFAM" id="SSF81345">
    <property type="entry name" value="ABC transporter involved in vitamin B12 uptake, BtuC"/>
    <property type="match status" value="1"/>
</dbReference>
<dbReference type="GO" id="GO:0033214">
    <property type="term" value="P:siderophore-iron import into cell"/>
    <property type="evidence" value="ECO:0007669"/>
    <property type="project" value="TreeGrafter"/>
</dbReference>
<dbReference type="KEGG" id="palb:EJC50_06335"/>
<evidence type="ECO:0000256" key="2">
    <source>
        <dbReference type="ARBA" id="ARBA00007935"/>
    </source>
</evidence>
<evidence type="ECO:0000256" key="5">
    <source>
        <dbReference type="ARBA" id="ARBA00022692"/>
    </source>
</evidence>
<feature type="transmembrane region" description="Helical" evidence="8">
    <location>
        <begin position="247"/>
        <end position="274"/>
    </location>
</feature>
<evidence type="ECO:0000256" key="7">
    <source>
        <dbReference type="ARBA" id="ARBA00023136"/>
    </source>
</evidence>
<dbReference type="RefSeq" id="WP_126013788.1">
    <property type="nucleotide sequence ID" value="NZ_CP034437.1"/>
</dbReference>
<dbReference type="InterPro" id="IPR037294">
    <property type="entry name" value="ABC_BtuC-like"/>
</dbReference>
<dbReference type="EMBL" id="CP034437">
    <property type="protein sequence ID" value="AZN39320.1"/>
    <property type="molecule type" value="Genomic_DNA"/>
</dbReference>
<keyword evidence="4" id="KW-1003">Cell membrane</keyword>
<dbReference type="GO" id="GO:0005886">
    <property type="term" value="C:plasma membrane"/>
    <property type="evidence" value="ECO:0007669"/>
    <property type="project" value="UniProtKB-SubCell"/>
</dbReference>
<evidence type="ECO:0000256" key="1">
    <source>
        <dbReference type="ARBA" id="ARBA00004651"/>
    </source>
</evidence>
<feature type="transmembrane region" description="Helical" evidence="8">
    <location>
        <begin position="316"/>
        <end position="336"/>
    </location>
</feature>
<dbReference type="CDD" id="cd06550">
    <property type="entry name" value="TM_ABC_iron-siderophores_like"/>
    <property type="match status" value="1"/>
</dbReference>
<evidence type="ECO:0000256" key="3">
    <source>
        <dbReference type="ARBA" id="ARBA00022448"/>
    </source>
</evidence>
<reference evidence="10" key="1">
    <citation type="submission" date="2018-12" db="EMBL/GenBank/DDBJ databases">
        <title>Genome sequence of Peanibacillus sp.</title>
        <authorList>
            <person name="Subramani G."/>
            <person name="Srinivasan S."/>
            <person name="Kim M.K."/>
        </authorList>
    </citation>
    <scope>NUCLEOTIDE SEQUENCE [LARGE SCALE GENOMIC DNA]</scope>
    <source>
        <strain evidence="10">18JY67-1</strain>
    </source>
</reference>
<sequence length="338" mass="35931">MMPGSISILARKQRVVVTTLLLFILLTIVISLGLGASSLSYNRLLPTLFGNGDFNEEFVLYSLRLPRILVTLLSGMALALSGAVLQGITRNDLADPGIVGINSGAGFAISVFFLYIPIDTGSFAYLLPLVGFAGAFLTAGMIYLFSYSRREGLQPVKLVLVGVGFSLALSGAMVVIISSADRVKVDFIAKWLAGNIWGTDWPFFWALLPWLAVLVPYAMYKASAMNLLALNESSAIGSGLAVNRERIVLLLVAVALAAAAVSVSGGIAFVGLMAPHIARALVGTRHQLFVPVSILMGGWLLLLADTIGRNIADPNGIPAGIMIAFIGGPYFLYLLLRK</sequence>
<feature type="transmembrane region" description="Helical" evidence="8">
    <location>
        <begin position="158"/>
        <end position="181"/>
    </location>
</feature>
<dbReference type="PANTHER" id="PTHR30472">
    <property type="entry name" value="FERRIC ENTEROBACTIN TRANSPORT SYSTEM PERMEASE PROTEIN"/>
    <property type="match status" value="1"/>
</dbReference>
<dbReference type="Pfam" id="PF01032">
    <property type="entry name" value="FecCD"/>
    <property type="match status" value="1"/>
</dbReference>
<comment type="subcellular location">
    <subcellularLocation>
        <location evidence="1">Cell membrane</location>
        <topology evidence="1">Multi-pass membrane protein</topology>
    </subcellularLocation>
</comment>
<accession>A0A3Q8X322</accession>
<gene>
    <name evidence="9" type="ORF">EJC50_06335</name>
</gene>
<feature type="transmembrane region" description="Helical" evidence="8">
    <location>
        <begin position="286"/>
        <end position="304"/>
    </location>
</feature>
<dbReference type="AlphaFoldDB" id="A0A3Q8X322"/>
<dbReference type="InterPro" id="IPR000522">
    <property type="entry name" value="ABC_transptr_permease_BtuC"/>
</dbReference>
<organism evidence="9 10">
    <name type="scientific">Paenibacillus albus</name>
    <dbReference type="NCBI Taxonomy" id="2495582"/>
    <lineage>
        <taxon>Bacteria</taxon>
        <taxon>Bacillati</taxon>
        <taxon>Bacillota</taxon>
        <taxon>Bacilli</taxon>
        <taxon>Bacillales</taxon>
        <taxon>Paenibacillaceae</taxon>
        <taxon>Paenibacillus</taxon>
    </lineage>
</organism>
<feature type="transmembrane region" description="Helical" evidence="8">
    <location>
        <begin position="97"/>
        <end position="118"/>
    </location>
</feature>
<keyword evidence="5 8" id="KW-0812">Transmembrane</keyword>
<evidence type="ECO:0000313" key="10">
    <source>
        <dbReference type="Proteomes" id="UP000272528"/>
    </source>
</evidence>
<dbReference type="GO" id="GO:0022857">
    <property type="term" value="F:transmembrane transporter activity"/>
    <property type="evidence" value="ECO:0007669"/>
    <property type="project" value="InterPro"/>
</dbReference>
<dbReference type="OrthoDB" id="9811721at2"/>
<evidence type="ECO:0000313" key="9">
    <source>
        <dbReference type="EMBL" id="AZN39320.1"/>
    </source>
</evidence>
<dbReference type="PANTHER" id="PTHR30472:SF69">
    <property type="entry name" value="HEME-IRON TRANSPORT SYSTEM PERMEASE PROTEIN ISDF-RELATED"/>
    <property type="match status" value="1"/>
</dbReference>
<evidence type="ECO:0000256" key="8">
    <source>
        <dbReference type="SAM" id="Phobius"/>
    </source>
</evidence>
<keyword evidence="3" id="KW-0813">Transport</keyword>
<feature type="transmembrane region" description="Helical" evidence="8">
    <location>
        <begin position="124"/>
        <end position="146"/>
    </location>
</feature>
<keyword evidence="6 8" id="KW-1133">Transmembrane helix</keyword>
<feature type="transmembrane region" description="Helical" evidence="8">
    <location>
        <begin position="201"/>
        <end position="220"/>
    </location>
</feature>
<evidence type="ECO:0000256" key="4">
    <source>
        <dbReference type="ARBA" id="ARBA00022475"/>
    </source>
</evidence>
<protein>
    <submittedName>
        <fullName evidence="9">Iron ABC transporter permease</fullName>
    </submittedName>
</protein>
<keyword evidence="10" id="KW-1185">Reference proteome</keyword>
<name>A0A3Q8X322_9BACL</name>
<comment type="similarity">
    <text evidence="2">Belongs to the binding-protein-dependent transport system permease family. FecCD subfamily.</text>
</comment>
<dbReference type="Proteomes" id="UP000272528">
    <property type="component" value="Chromosome"/>
</dbReference>
<dbReference type="Gene3D" id="1.10.3470.10">
    <property type="entry name" value="ABC transporter involved in vitamin B12 uptake, BtuC"/>
    <property type="match status" value="1"/>
</dbReference>
<evidence type="ECO:0000256" key="6">
    <source>
        <dbReference type="ARBA" id="ARBA00022989"/>
    </source>
</evidence>
<feature type="transmembrane region" description="Helical" evidence="8">
    <location>
        <begin position="65"/>
        <end position="85"/>
    </location>
</feature>
<keyword evidence="7 8" id="KW-0472">Membrane</keyword>
<dbReference type="FunFam" id="1.10.3470.10:FF:000001">
    <property type="entry name" value="Vitamin B12 ABC transporter permease BtuC"/>
    <property type="match status" value="1"/>
</dbReference>
<proteinExistence type="inferred from homology"/>